<keyword evidence="2" id="KW-1003">Cell membrane</keyword>
<evidence type="ECO:0000256" key="4">
    <source>
        <dbReference type="ARBA" id="ARBA00022679"/>
    </source>
</evidence>
<dbReference type="InterPro" id="IPR036890">
    <property type="entry name" value="HATPase_C_sf"/>
</dbReference>
<evidence type="ECO:0000256" key="2">
    <source>
        <dbReference type="ARBA" id="ARBA00022475"/>
    </source>
</evidence>
<feature type="domain" description="HAMP" evidence="10">
    <location>
        <begin position="325"/>
        <end position="377"/>
    </location>
</feature>
<dbReference type="CDD" id="cd12912">
    <property type="entry name" value="PDC2_MCP_like"/>
    <property type="match status" value="1"/>
</dbReference>
<dbReference type="Gene3D" id="1.10.287.130">
    <property type="match status" value="1"/>
</dbReference>
<keyword evidence="8 9" id="KW-0472">Membrane</keyword>
<keyword evidence="4 11" id="KW-0808">Transferase</keyword>
<keyword evidence="6 11" id="KW-0418">Kinase</keyword>
<evidence type="ECO:0000256" key="7">
    <source>
        <dbReference type="ARBA" id="ARBA00022989"/>
    </source>
</evidence>
<dbReference type="SMART" id="SM00304">
    <property type="entry name" value="HAMP"/>
    <property type="match status" value="1"/>
</dbReference>
<dbReference type="Pfam" id="PF02518">
    <property type="entry name" value="HATPase_c"/>
    <property type="match status" value="1"/>
</dbReference>
<evidence type="ECO:0000256" key="5">
    <source>
        <dbReference type="ARBA" id="ARBA00022692"/>
    </source>
</evidence>
<protein>
    <submittedName>
        <fullName evidence="11">Sensor histidine kinase</fullName>
        <ecNumber evidence="11">2.7.13.3</ecNumber>
    </submittedName>
</protein>
<dbReference type="Gene3D" id="3.30.450.20">
    <property type="entry name" value="PAS domain"/>
    <property type="match status" value="1"/>
</dbReference>
<evidence type="ECO:0000256" key="8">
    <source>
        <dbReference type="ARBA" id="ARBA00023136"/>
    </source>
</evidence>
<dbReference type="Proteomes" id="UP001580346">
    <property type="component" value="Unassembled WGS sequence"/>
</dbReference>
<evidence type="ECO:0000256" key="6">
    <source>
        <dbReference type="ARBA" id="ARBA00022777"/>
    </source>
</evidence>
<dbReference type="PANTHER" id="PTHR34220:SF7">
    <property type="entry name" value="SENSOR HISTIDINE KINASE YPDA"/>
    <property type="match status" value="1"/>
</dbReference>
<dbReference type="SUPFAM" id="SSF158472">
    <property type="entry name" value="HAMP domain-like"/>
    <property type="match status" value="1"/>
</dbReference>
<proteinExistence type="predicted"/>
<dbReference type="InterPro" id="IPR050640">
    <property type="entry name" value="Bact_2-comp_sensor_kinase"/>
</dbReference>
<dbReference type="PANTHER" id="PTHR34220">
    <property type="entry name" value="SENSOR HISTIDINE KINASE YPDA"/>
    <property type="match status" value="1"/>
</dbReference>
<dbReference type="InterPro" id="IPR003660">
    <property type="entry name" value="HAMP_dom"/>
</dbReference>
<dbReference type="InterPro" id="IPR003594">
    <property type="entry name" value="HATPase_dom"/>
</dbReference>
<dbReference type="EC" id="2.7.13.3" evidence="11"/>
<dbReference type="InterPro" id="IPR010559">
    <property type="entry name" value="Sig_transdc_His_kin_internal"/>
</dbReference>
<comment type="subcellular location">
    <subcellularLocation>
        <location evidence="1">Cell membrane</location>
        <topology evidence="1">Multi-pass membrane protein</topology>
    </subcellularLocation>
</comment>
<evidence type="ECO:0000313" key="12">
    <source>
        <dbReference type="Proteomes" id="UP001580346"/>
    </source>
</evidence>
<dbReference type="Gene3D" id="3.30.565.10">
    <property type="entry name" value="Histidine kinase-like ATPase, C-terminal domain"/>
    <property type="match status" value="1"/>
</dbReference>
<dbReference type="Pfam" id="PF02743">
    <property type="entry name" value="dCache_1"/>
    <property type="match status" value="1"/>
</dbReference>
<sequence>MPFKRLLRTILLRDRSLMTKLTVYSAILVLVPMLLIGYISFRQSSLTLESEARRYSWQIIDQVQHYVEDYFRDFEISTLKIINHPDTTAFLRAYTSGKPTDADHESRVRNVLQNSAFSRSDVANISLILDHERIIDSNDQPGTVSVQDAEREAWFDTVPVTGKPKVLARVIHWKGEAEPVVSVAKRIASPQDLKPFGMLVIDLNYKRLEDTARKVRLGQSGNGYLMILDEEGRYVYHPDQKLIGSLADYRIVQQLQYRSNGSFTFEQNGKRLLTFSRSEGLNWHLVTSIPYNELMESRTRMAHAIFATTAWFVLIAYVLSLGLAASLIRPIKRLHLHMKRVEIGDFKGHIKVENADEIGMLTADYNRMVKRLSELLEEVYVSRVKEAETHLRHKETELRMLQAQINPHFLYNALETIRGMALAEEREEIADMSAALSRLLRYNVKEDQPVVTVRQELAVVEMYLRIQKYRFDERLEYSFHLPDWVLEQQLPKFTLQPLAENCIVHGLEASTEGISLTISAHRIGNTFVLAVGDDGPGMPPERLESVRQSLQHSNARSSGHIGIDNVNRRIRYLFGEQFGLVIESKLSEGTTVQMVLPYEETKPFHEKGWGEVWNDLSDSAG</sequence>
<dbReference type="GO" id="GO:0004673">
    <property type="term" value="F:protein histidine kinase activity"/>
    <property type="evidence" value="ECO:0007669"/>
    <property type="project" value="UniProtKB-EC"/>
</dbReference>
<gene>
    <name evidence="11" type="ORF">ACE41H_21010</name>
</gene>
<organism evidence="11 12">
    <name type="scientific">Paenibacillus enshidis</name>
    <dbReference type="NCBI Taxonomy" id="1458439"/>
    <lineage>
        <taxon>Bacteria</taxon>
        <taxon>Bacillati</taxon>
        <taxon>Bacillota</taxon>
        <taxon>Bacilli</taxon>
        <taxon>Bacillales</taxon>
        <taxon>Paenibacillaceae</taxon>
        <taxon>Paenibacillus</taxon>
    </lineage>
</organism>
<dbReference type="PROSITE" id="PS50885">
    <property type="entry name" value="HAMP"/>
    <property type="match status" value="1"/>
</dbReference>
<evidence type="ECO:0000313" key="11">
    <source>
        <dbReference type="EMBL" id="MFB5269243.1"/>
    </source>
</evidence>
<dbReference type="SUPFAM" id="SSF55874">
    <property type="entry name" value="ATPase domain of HSP90 chaperone/DNA topoisomerase II/histidine kinase"/>
    <property type="match status" value="1"/>
</dbReference>
<keyword evidence="7 9" id="KW-1133">Transmembrane helix</keyword>
<evidence type="ECO:0000256" key="1">
    <source>
        <dbReference type="ARBA" id="ARBA00004651"/>
    </source>
</evidence>
<keyword evidence="12" id="KW-1185">Reference proteome</keyword>
<accession>A0ABV5AYE1</accession>
<name>A0ABV5AYE1_9BACL</name>
<dbReference type="SMART" id="SM00387">
    <property type="entry name" value="HATPase_c"/>
    <property type="match status" value="1"/>
</dbReference>
<dbReference type="Pfam" id="PF06580">
    <property type="entry name" value="His_kinase"/>
    <property type="match status" value="1"/>
</dbReference>
<evidence type="ECO:0000259" key="10">
    <source>
        <dbReference type="PROSITE" id="PS50885"/>
    </source>
</evidence>
<keyword evidence="3" id="KW-0597">Phosphoprotein</keyword>
<dbReference type="EMBL" id="JBHHMI010000027">
    <property type="protein sequence ID" value="MFB5269243.1"/>
    <property type="molecule type" value="Genomic_DNA"/>
</dbReference>
<dbReference type="InterPro" id="IPR033479">
    <property type="entry name" value="dCache_1"/>
</dbReference>
<evidence type="ECO:0000256" key="3">
    <source>
        <dbReference type="ARBA" id="ARBA00022553"/>
    </source>
</evidence>
<comment type="caution">
    <text evidence="11">The sequence shown here is derived from an EMBL/GenBank/DDBJ whole genome shotgun (WGS) entry which is preliminary data.</text>
</comment>
<reference evidence="11 12" key="1">
    <citation type="submission" date="2024-09" db="EMBL/GenBank/DDBJ databases">
        <title>Paenibacillus zeirhizospherea sp. nov., isolated from surface of the maize (Zea mays) roots in a horticulture field, Hungary.</title>
        <authorList>
            <person name="Marton D."/>
            <person name="Farkas M."/>
            <person name="Bedics A."/>
            <person name="Toth E."/>
            <person name="Tancsics A."/>
            <person name="Boka K."/>
            <person name="Maroti G."/>
            <person name="Kriszt B."/>
            <person name="Cserhati M."/>
        </authorList>
    </citation>
    <scope>NUCLEOTIDE SEQUENCE [LARGE SCALE GENOMIC DNA]</scope>
    <source>
        <strain evidence="11 12">KCTC 33519</strain>
    </source>
</reference>
<feature type="transmembrane region" description="Helical" evidence="9">
    <location>
        <begin position="304"/>
        <end position="328"/>
    </location>
</feature>
<dbReference type="Pfam" id="PF00672">
    <property type="entry name" value="HAMP"/>
    <property type="match status" value="1"/>
</dbReference>
<dbReference type="RefSeq" id="WP_375357514.1">
    <property type="nucleotide sequence ID" value="NZ_JBHHMI010000027.1"/>
</dbReference>
<evidence type="ECO:0000256" key="9">
    <source>
        <dbReference type="SAM" id="Phobius"/>
    </source>
</evidence>
<keyword evidence="5 9" id="KW-0812">Transmembrane</keyword>
<feature type="transmembrane region" description="Helical" evidence="9">
    <location>
        <begin position="21"/>
        <end position="41"/>
    </location>
</feature>
<dbReference type="CDD" id="cd06225">
    <property type="entry name" value="HAMP"/>
    <property type="match status" value="1"/>
</dbReference>